<sequence length="81" mass="9059">MLITKLIIPFTDKSADKDACGARGPCRAHRVAFRAAPSAEIYKLVDPFGVNTSTQVNSSFSDLGKAFKSLTRHRHFYRYPL</sequence>
<evidence type="ECO:0000313" key="2">
    <source>
        <dbReference type="EMBL" id="CBY37343.1"/>
    </source>
</evidence>
<dbReference type="Proteomes" id="UP000011014">
    <property type="component" value="Unassembled WGS sequence"/>
</dbReference>
<keyword evidence="3" id="KW-1185">Reference proteome</keyword>
<dbReference type="EMBL" id="FN654951">
    <property type="protein sequence ID" value="CBY37343.1"/>
    <property type="molecule type" value="Genomic_DNA"/>
</dbReference>
<evidence type="ECO:0000313" key="1">
    <source>
        <dbReference type="EMBL" id="CBY20838.1"/>
    </source>
</evidence>
<dbReference type="Proteomes" id="UP000001307">
    <property type="component" value="Unassembled WGS sequence"/>
</dbReference>
<dbReference type="InParanoid" id="E4WQ45"/>
<dbReference type="AlphaFoldDB" id="E4WQ45"/>
<proteinExistence type="predicted"/>
<gene>
    <name evidence="1" type="ORF">GSOID_T00000844001</name>
    <name evidence="2" type="ORF">GSOID_T00030444001</name>
</gene>
<name>E4WQ45_OIKDI</name>
<accession>E4WQ45</accession>
<organism evidence="1">
    <name type="scientific">Oikopleura dioica</name>
    <name type="common">Tunicate</name>
    <dbReference type="NCBI Taxonomy" id="34765"/>
    <lineage>
        <taxon>Eukaryota</taxon>
        <taxon>Metazoa</taxon>
        <taxon>Chordata</taxon>
        <taxon>Tunicata</taxon>
        <taxon>Appendicularia</taxon>
        <taxon>Copelata</taxon>
        <taxon>Oikopleuridae</taxon>
        <taxon>Oikopleura</taxon>
    </lineage>
</organism>
<reference evidence="1" key="1">
    <citation type="journal article" date="2010" name="Science">
        <title>Plasticity of animal genome architecture unmasked by rapid evolution of a pelagic tunicate.</title>
        <authorList>
            <person name="Denoeud F."/>
            <person name="Henriet S."/>
            <person name="Mungpakdee S."/>
            <person name="Aury J.M."/>
            <person name="Da Silva C."/>
            <person name="Brinkmann H."/>
            <person name="Mikhaleva J."/>
            <person name="Olsen L.C."/>
            <person name="Jubin C."/>
            <person name="Canestro C."/>
            <person name="Bouquet J.M."/>
            <person name="Danks G."/>
            <person name="Poulain J."/>
            <person name="Campsteijn C."/>
            <person name="Adamski M."/>
            <person name="Cross I."/>
            <person name="Yadetie F."/>
            <person name="Muffato M."/>
            <person name="Louis A."/>
            <person name="Butcher S."/>
            <person name="Tsagkogeorga G."/>
            <person name="Konrad A."/>
            <person name="Singh S."/>
            <person name="Jensen M.F."/>
            <person name="Cong E.H."/>
            <person name="Eikeseth-Otteraa H."/>
            <person name="Noel B."/>
            <person name="Anthouard V."/>
            <person name="Porcel B.M."/>
            <person name="Kachouri-Lafond R."/>
            <person name="Nishino A."/>
            <person name="Ugolini M."/>
            <person name="Chourrout P."/>
            <person name="Nishida H."/>
            <person name="Aasland R."/>
            <person name="Huzurbazar S."/>
            <person name="Westhof E."/>
            <person name="Delsuc F."/>
            <person name="Lehrach H."/>
            <person name="Reinhardt R."/>
            <person name="Weissenbach J."/>
            <person name="Roy S.W."/>
            <person name="Artiguenave F."/>
            <person name="Postlethwait J.H."/>
            <person name="Manak J.R."/>
            <person name="Thompson E.M."/>
            <person name="Jaillon O."/>
            <person name="Du Pasquier L."/>
            <person name="Boudinot P."/>
            <person name="Liberles D.A."/>
            <person name="Volff J.N."/>
            <person name="Philippe H."/>
            <person name="Lenhard B."/>
            <person name="Roest Crollius H."/>
            <person name="Wincker P."/>
            <person name="Chourrout D."/>
        </authorList>
    </citation>
    <scope>NUCLEOTIDE SEQUENCE [LARGE SCALE GENOMIC DNA]</scope>
</reference>
<dbReference type="EMBL" id="FN653015">
    <property type="protein sequence ID" value="CBY20838.1"/>
    <property type="molecule type" value="Genomic_DNA"/>
</dbReference>
<evidence type="ECO:0000313" key="3">
    <source>
        <dbReference type="Proteomes" id="UP000001307"/>
    </source>
</evidence>
<protein>
    <submittedName>
        <fullName evidence="1">Uncharacterized protein</fullName>
    </submittedName>
</protein>